<accession>A0A750Y074</accession>
<gene>
    <name evidence="2" type="ORF">G8A21_004682</name>
</gene>
<reference evidence="2" key="1">
    <citation type="journal article" date="2018" name="Genome Biol.">
        <title>SKESA: strategic k-mer extension for scrupulous assemblies.</title>
        <authorList>
            <person name="Souvorov A."/>
            <person name="Agarwala R."/>
            <person name="Lipman D.J."/>
        </authorList>
    </citation>
    <scope>NUCLEOTIDE SEQUENCE</scope>
    <source>
        <strain evidence="2">MA.1090604774</strain>
    </source>
</reference>
<organism evidence="2">
    <name type="scientific">Salmonella enterica</name>
    <name type="common">Salmonella choleraesuis</name>
    <dbReference type="NCBI Taxonomy" id="28901"/>
    <lineage>
        <taxon>Bacteria</taxon>
        <taxon>Pseudomonadati</taxon>
        <taxon>Pseudomonadota</taxon>
        <taxon>Gammaproteobacteria</taxon>
        <taxon>Enterobacterales</taxon>
        <taxon>Enterobacteriaceae</taxon>
        <taxon>Salmonella</taxon>
    </lineage>
</organism>
<keyword evidence="1" id="KW-0732">Signal</keyword>
<feature type="signal peptide" evidence="1">
    <location>
        <begin position="1"/>
        <end position="22"/>
    </location>
</feature>
<comment type="caution">
    <text evidence="2">The sequence shown here is derived from an EMBL/GenBank/DDBJ whole genome shotgun (WGS) entry which is preliminary data.</text>
</comment>
<feature type="chain" id="PRO_5028338905" evidence="1">
    <location>
        <begin position="23"/>
        <end position="134"/>
    </location>
</feature>
<evidence type="ECO:0000256" key="1">
    <source>
        <dbReference type="SAM" id="SignalP"/>
    </source>
</evidence>
<dbReference type="EMBL" id="DAAVXT010000045">
    <property type="protein sequence ID" value="HAF6609162.1"/>
    <property type="molecule type" value="Genomic_DNA"/>
</dbReference>
<dbReference type="RefSeq" id="WP_046891379.1">
    <property type="nucleotide sequence ID" value="NZ_JALPLH010000026.1"/>
</dbReference>
<proteinExistence type="predicted"/>
<evidence type="ECO:0000313" key="2">
    <source>
        <dbReference type="EMBL" id="HAF6609162.1"/>
    </source>
</evidence>
<dbReference type="AlphaFoldDB" id="A0A750Y074"/>
<sequence length="134" mass="15010">MIKKISSLFFFIFCCWGGVAHADENTNSNVTRVQILCKSNPSARIILNVNNVSKKIAAEFINNDSVAVFDQDDRSGQKIDDDLFVRDIYSENRKVVLGLVFSSRDSQIKAAVLKPVEASQSMTMLKSCHQEVLH</sequence>
<reference evidence="2" key="2">
    <citation type="submission" date="2020-02" db="EMBL/GenBank/DDBJ databases">
        <authorList>
            <consortium name="NCBI Pathogen Detection Project"/>
        </authorList>
    </citation>
    <scope>NUCLEOTIDE SEQUENCE</scope>
    <source>
        <strain evidence="2">MA.1090604774</strain>
    </source>
</reference>
<name>A0A750Y074_SALER</name>
<protein>
    <submittedName>
        <fullName evidence="2">Uncharacterized protein</fullName>
    </submittedName>
</protein>